<dbReference type="GO" id="GO:0008081">
    <property type="term" value="F:phosphoric diester hydrolase activity"/>
    <property type="evidence" value="ECO:0007669"/>
    <property type="project" value="InterPro"/>
</dbReference>
<evidence type="ECO:0000313" key="2">
    <source>
        <dbReference type="EMBL" id="EIG53624.1"/>
    </source>
</evidence>
<protein>
    <submittedName>
        <fullName evidence="2">Glycerophosphoryl diester phosphodiesterase</fullName>
    </submittedName>
</protein>
<dbReference type="EMBL" id="JH600068">
    <property type="protein sequence ID" value="EIG53624.1"/>
    <property type="molecule type" value="Genomic_DNA"/>
</dbReference>
<dbReference type="AlphaFoldDB" id="I2Q1G8"/>
<dbReference type="CDD" id="cd08585">
    <property type="entry name" value="GDPD_like_3"/>
    <property type="match status" value="1"/>
</dbReference>
<evidence type="ECO:0000259" key="1">
    <source>
        <dbReference type="PROSITE" id="PS51704"/>
    </source>
</evidence>
<dbReference type="InterPro" id="IPR030395">
    <property type="entry name" value="GP_PDE_dom"/>
</dbReference>
<dbReference type="InterPro" id="IPR017946">
    <property type="entry name" value="PLC-like_Pdiesterase_TIM-brl"/>
</dbReference>
<reference evidence="2" key="1">
    <citation type="submission" date="2011-11" db="EMBL/GenBank/DDBJ databases">
        <title>Improved High-Quality Draft sequence of Desulfovibrio sp. U5L.</title>
        <authorList>
            <consortium name="US DOE Joint Genome Institute"/>
            <person name="Lucas S."/>
            <person name="Han J."/>
            <person name="Lapidus A."/>
            <person name="Cheng J.-F."/>
            <person name="Goodwin L."/>
            <person name="Pitluck S."/>
            <person name="Peters L."/>
            <person name="Ovchinnikova G."/>
            <person name="Held B."/>
            <person name="Detter J.C."/>
            <person name="Han C."/>
            <person name="Tapia R."/>
            <person name="Land M."/>
            <person name="Hauser L."/>
            <person name="Kyrpides N."/>
            <person name="Ivanova N."/>
            <person name="Pagani I."/>
            <person name="Gabster J."/>
            <person name="Walker C."/>
            <person name="Stolyar S."/>
            <person name="Stahl D."/>
            <person name="Arkin A."/>
            <person name="Dehal P."/>
            <person name="Hazen T."/>
            <person name="Woyke T."/>
        </authorList>
    </citation>
    <scope>NUCLEOTIDE SEQUENCE [LARGE SCALE GENOMIC DNA]</scope>
    <source>
        <strain evidence="2">U5L</strain>
    </source>
</reference>
<name>I2Q1G8_9BACT</name>
<proteinExistence type="predicted"/>
<dbReference type="eggNOG" id="COG0584">
    <property type="taxonomic scope" value="Bacteria"/>
</dbReference>
<gene>
    <name evidence="2" type="ORF">DesU5LDRAFT_1951</name>
</gene>
<accession>I2Q1G8</accession>
<dbReference type="PANTHER" id="PTHR46211:SF1">
    <property type="entry name" value="GLYCEROPHOSPHODIESTER PHOSPHODIESTERASE, CYTOPLASMIC"/>
    <property type="match status" value="1"/>
</dbReference>
<organism evidence="2">
    <name type="scientific">Desulfovibrio sp. U5L</name>
    <dbReference type="NCBI Taxonomy" id="596152"/>
    <lineage>
        <taxon>Bacteria</taxon>
        <taxon>Pseudomonadati</taxon>
        <taxon>Thermodesulfobacteriota</taxon>
        <taxon>Desulfovibrionia</taxon>
        <taxon>Desulfovibrionales</taxon>
        <taxon>Desulfovibrionaceae</taxon>
        <taxon>Desulfovibrio</taxon>
    </lineage>
</organism>
<dbReference type="Gene3D" id="3.20.20.190">
    <property type="entry name" value="Phosphatidylinositol (PI) phosphodiesterase"/>
    <property type="match status" value="1"/>
</dbReference>
<dbReference type="PANTHER" id="PTHR46211">
    <property type="entry name" value="GLYCEROPHOSPHORYL DIESTER PHOSPHODIESTERASE"/>
    <property type="match status" value="1"/>
</dbReference>
<dbReference type="HOGENOM" id="CLU_030006_10_0_7"/>
<dbReference type="GO" id="GO:0006629">
    <property type="term" value="P:lipid metabolic process"/>
    <property type="evidence" value="ECO:0007669"/>
    <property type="project" value="InterPro"/>
</dbReference>
<dbReference type="SUPFAM" id="SSF51695">
    <property type="entry name" value="PLC-like phosphodiesterases"/>
    <property type="match status" value="1"/>
</dbReference>
<dbReference type="STRING" id="596152.DesU5LDRAFT_1951"/>
<dbReference type="PROSITE" id="PS51704">
    <property type="entry name" value="GP_PDE"/>
    <property type="match status" value="1"/>
</dbReference>
<sequence>MGTADPDGNGANWLVQRPIAHRGMYDDLGGVPENSIPAFERCVAAGTPIELDVRLARDGQVVVFHDAGLNRLCNVDALVTALSYHEIAGLKLRGSRERIPLLADVLATVAGKVPLLVELKSQGRTGALERRVAAALAGYPGAYAVQSFSPWTVGWFRRNRPGILRGQLTCTYDDRKDMHCINKYILKNMLYNVLTKPLFLSVHKNMLHGSFLTRLRQSGLPVLIWTITDKREAAFCEKLGFNYIFDPC</sequence>
<feature type="domain" description="GP-PDE" evidence="1">
    <location>
        <begin position="16"/>
        <end position="248"/>
    </location>
</feature>
<dbReference type="Pfam" id="PF03009">
    <property type="entry name" value="GDPD"/>
    <property type="match status" value="1"/>
</dbReference>